<name>A0AAD6HQE5_9EURO</name>
<evidence type="ECO:0000313" key="2">
    <source>
        <dbReference type="EMBL" id="KAJ5732072.1"/>
    </source>
</evidence>
<organism evidence="2 3">
    <name type="scientific">Penicillium malachiteum</name>
    <dbReference type="NCBI Taxonomy" id="1324776"/>
    <lineage>
        <taxon>Eukaryota</taxon>
        <taxon>Fungi</taxon>
        <taxon>Dikarya</taxon>
        <taxon>Ascomycota</taxon>
        <taxon>Pezizomycotina</taxon>
        <taxon>Eurotiomycetes</taxon>
        <taxon>Eurotiomycetidae</taxon>
        <taxon>Eurotiales</taxon>
        <taxon>Aspergillaceae</taxon>
        <taxon>Penicillium</taxon>
    </lineage>
</organism>
<reference evidence="2" key="2">
    <citation type="submission" date="2023-01" db="EMBL/GenBank/DDBJ databases">
        <authorList>
            <person name="Petersen C."/>
        </authorList>
    </citation>
    <scope>NUCLEOTIDE SEQUENCE</scope>
    <source>
        <strain evidence="2">IBT 17514</strain>
    </source>
</reference>
<dbReference type="AlphaFoldDB" id="A0AAD6HQE5"/>
<feature type="compositionally biased region" description="Basic and acidic residues" evidence="1">
    <location>
        <begin position="74"/>
        <end position="87"/>
    </location>
</feature>
<keyword evidence="3" id="KW-1185">Reference proteome</keyword>
<sequence length="87" mass="10014">MVLFIKDKDPTLDGKETGHKFDESLIYTLSPKGCRVSGSYTEYNTGTYIIGLDELYHHEHNYNEDNEVSYFPDPGDKNDEPRRDGSH</sequence>
<proteinExistence type="predicted"/>
<evidence type="ECO:0000256" key="1">
    <source>
        <dbReference type="SAM" id="MobiDB-lite"/>
    </source>
</evidence>
<accession>A0AAD6HQE5</accession>
<gene>
    <name evidence="2" type="ORF">N7493_003553</name>
</gene>
<protein>
    <submittedName>
        <fullName evidence="2">Uncharacterized protein</fullName>
    </submittedName>
</protein>
<dbReference type="EMBL" id="JAQJAN010000004">
    <property type="protein sequence ID" value="KAJ5732072.1"/>
    <property type="molecule type" value="Genomic_DNA"/>
</dbReference>
<reference evidence="2" key="1">
    <citation type="journal article" date="2023" name="IMA Fungus">
        <title>Comparative genomic study of the Penicillium genus elucidates a diverse pangenome and 15 lateral gene transfer events.</title>
        <authorList>
            <person name="Petersen C."/>
            <person name="Sorensen T."/>
            <person name="Nielsen M.R."/>
            <person name="Sondergaard T.E."/>
            <person name="Sorensen J.L."/>
            <person name="Fitzpatrick D.A."/>
            <person name="Frisvad J.C."/>
            <person name="Nielsen K.L."/>
        </authorList>
    </citation>
    <scope>NUCLEOTIDE SEQUENCE</scope>
    <source>
        <strain evidence="2">IBT 17514</strain>
    </source>
</reference>
<dbReference type="Proteomes" id="UP001215712">
    <property type="component" value="Unassembled WGS sequence"/>
</dbReference>
<feature type="region of interest" description="Disordered" evidence="1">
    <location>
        <begin position="65"/>
        <end position="87"/>
    </location>
</feature>
<evidence type="ECO:0000313" key="3">
    <source>
        <dbReference type="Proteomes" id="UP001215712"/>
    </source>
</evidence>
<comment type="caution">
    <text evidence="2">The sequence shown here is derived from an EMBL/GenBank/DDBJ whole genome shotgun (WGS) entry which is preliminary data.</text>
</comment>